<keyword evidence="3" id="KW-1185">Reference proteome</keyword>
<comment type="caution">
    <text evidence="2">The sequence shown here is derived from an EMBL/GenBank/DDBJ whole genome shotgun (WGS) entry which is preliminary data.</text>
</comment>
<dbReference type="PANTHER" id="PTHR33332">
    <property type="entry name" value="REVERSE TRANSCRIPTASE DOMAIN-CONTAINING PROTEIN"/>
    <property type="match status" value="1"/>
</dbReference>
<dbReference type="EMBL" id="JBJQND010000005">
    <property type="protein sequence ID" value="KAL3878073.1"/>
    <property type="molecule type" value="Genomic_DNA"/>
</dbReference>
<evidence type="ECO:0000313" key="1">
    <source>
        <dbReference type="EMBL" id="KAL3878060.1"/>
    </source>
</evidence>
<sequence>MQFNPDKCEVLQVTKKRKQIHHGYTIHGTLLGTVQSAKHLGLNINEGLSWNTHINSITKTANNTIAFLSRNISCCPKKIPEQCYTTLVRPILEYACVVWYPVLQHQIYQIEKVRYGRL</sequence>
<dbReference type="Proteomes" id="UP001634394">
    <property type="component" value="Unassembled WGS sequence"/>
</dbReference>
<protein>
    <submittedName>
        <fullName evidence="2">Uncharacterized protein</fullName>
    </submittedName>
</protein>
<evidence type="ECO:0000313" key="3">
    <source>
        <dbReference type="Proteomes" id="UP001634394"/>
    </source>
</evidence>
<dbReference type="EMBL" id="JBJQND010000005">
    <property type="protein sequence ID" value="KAL3878060.1"/>
    <property type="molecule type" value="Genomic_DNA"/>
</dbReference>
<reference evidence="2 3" key="1">
    <citation type="submission" date="2024-11" db="EMBL/GenBank/DDBJ databases">
        <title>Chromosome-level genome assembly of the freshwater bivalve Anodonta woodiana.</title>
        <authorList>
            <person name="Chen X."/>
        </authorList>
    </citation>
    <scope>NUCLEOTIDE SEQUENCE [LARGE SCALE GENOMIC DNA]</scope>
    <source>
        <strain evidence="2">MN2024</strain>
        <tissue evidence="2">Gills</tissue>
    </source>
</reference>
<proteinExistence type="predicted"/>
<accession>A0ABD3WXT6</accession>
<evidence type="ECO:0000313" key="2">
    <source>
        <dbReference type="EMBL" id="KAL3878073.1"/>
    </source>
</evidence>
<gene>
    <name evidence="1" type="ORF">ACJMK2_035693</name>
    <name evidence="2" type="ORF">ACJMK2_035705</name>
</gene>
<dbReference type="PRINTS" id="PR01345">
    <property type="entry name" value="CERVTRCPTASE"/>
</dbReference>
<name>A0ABD3WXT6_SINWO</name>
<dbReference type="AlphaFoldDB" id="A0ABD3WXT6"/>
<organism evidence="2 3">
    <name type="scientific">Sinanodonta woodiana</name>
    <name type="common">Chinese pond mussel</name>
    <name type="synonym">Anodonta woodiana</name>
    <dbReference type="NCBI Taxonomy" id="1069815"/>
    <lineage>
        <taxon>Eukaryota</taxon>
        <taxon>Metazoa</taxon>
        <taxon>Spiralia</taxon>
        <taxon>Lophotrochozoa</taxon>
        <taxon>Mollusca</taxon>
        <taxon>Bivalvia</taxon>
        <taxon>Autobranchia</taxon>
        <taxon>Heteroconchia</taxon>
        <taxon>Palaeoheterodonta</taxon>
        <taxon>Unionida</taxon>
        <taxon>Unionoidea</taxon>
        <taxon>Unionidae</taxon>
        <taxon>Unioninae</taxon>
        <taxon>Sinanodonta</taxon>
    </lineage>
</organism>